<dbReference type="OrthoDB" id="9808066at2"/>
<dbReference type="SUPFAM" id="SSF51126">
    <property type="entry name" value="Pectin lyase-like"/>
    <property type="match status" value="1"/>
</dbReference>
<dbReference type="PANTHER" id="PTHR36453">
    <property type="entry name" value="SECRETED PROTEIN-RELATED"/>
    <property type="match status" value="1"/>
</dbReference>
<proteinExistence type="predicted"/>
<keyword evidence="3" id="KW-1185">Reference proteome</keyword>
<accession>A0A501Q426</accession>
<name>A0A501Q426_9FLAO</name>
<evidence type="ECO:0000256" key="1">
    <source>
        <dbReference type="SAM" id="SignalP"/>
    </source>
</evidence>
<dbReference type="Proteomes" id="UP000319175">
    <property type="component" value="Unassembled WGS sequence"/>
</dbReference>
<dbReference type="PANTHER" id="PTHR36453:SF1">
    <property type="entry name" value="RIGHT HANDED BETA HELIX DOMAIN-CONTAINING PROTEIN"/>
    <property type="match status" value="1"/>
</dbReference>
<feature type="signal peptide" evidence="1">
    <location>
        <begin position="1"/>
        <end position="20"/>
    </location>
</feature>
<gene>
    <name evidence="2" type="ORF">FJA49_11845</name>
</gene>
<evidence type="ECO:0000313" key="2">
    <source>
        <dbReference type="EMBL" id="TPD66967.1"/>
    </source>
</evidence>
<evidence type="ECO:0008006" key="4">
    <source>
        <dbReference type="Google" id="ProtNLM"/>
    </source>
</evidence>
<evidence type="ECO:0000313" key="3">
    <source>
        <dbReference type="Proteomes" id="UP000319175"/>
    </source>
</evidence>
<sequence>MKQKILFSLFLSFSYIFVYSQTNIYASPNGPNTNDGLSVGTAVNLQKAKDIARTIISNGPLTGDVIINILPGEHILNQTLVFDSNDSGNNGHYVIYKSYSSESPLISGGQKITGWSLHDQTKNIWKASIGNLYSRQLYVNGTKAVRARSNDSFNIYETKTGYFSTCNDFSTWGNIQDLEIVSCMHWRNHRIPVESICNNQIIINPIFFKYIHKDPTFESAPINWIENAYELIDSENEWYINKNTQTLYYKPSNNITTQETINALNIVLPKLEKLIDGQGINGANINNIKFIGLTFKYTTWNQASEYNSITGSNYGFSPNQADDTATPPAPSPYSSLGLEQIPAAISFKYSNNIHFSNNIVTHIGSTGLGFQIGSNNNRICNNRIEDISGSGILLGDFEHAGDPCLNPNLNPDTYLNYCTINNNLLLHNHVLVKNNIIENNFINNIANEYLSCVGIDVAFAINTIVDHNTISNFPYTGISFGLGLNRYFEHGTNNKITYNKIDCSKQFLGDGGGIYTESNLGETTTKLNNSLSSTVNRAEISHNYILNQTSYLGAIYLDQASSNINVHDNLIDIKNNIAIPLKSQCITNDVRAINCPTATSPPYDIMYTSHDVSIYNNYYNDKYSMLSNANYTGLTNIDFHSNTAFTGFQAQNSIITNSGQQTNYNCN</sequence>
<reference evidence="2 3" key="2">
    <citation type="submission" date="2019-06" db="EMBL/GenBank/DDBJ databases">
        <authorList>
            <person name="Seo Y."/>
        </authorList>
    </citation>
    <scope>NUCLEOTIDE SEQUENCE [LARGE SCALE GENOMIC DNA]</scope>
    <source>
        <strain evidence="2 3">MaA-Y11</strain>
    </source>
</reference>
<reference evidence="2 3" key="1">
    <citation type="submission" date="2019-06" db="EMBL/GenBank/DDBJ databases">
        <title>Flavobacterium sp. MaA-Y11 from geoumgang.</title>
        <authorList>
            <person name="Jeong S."/>
        </authorList>
    </citation>
    <scope>NUCLEOTIDE SEQUENCE [LARGE SCALE GENOMIC DNA]</scope>
    <source>
        <strain evidence="2 3">MaA-Y11</strain>
    </source>
</reference>
<feature type="chain" id="PRO_5021272238" description="Right-handed parallel beta-helix repeat-containing protein" evidence="1">
    <location>
        <begin position="21"/>
        <end position="667"/>
    </location>
</feature>
<keyword evidence="1" id="KW-0732">Signal</keyword>
<organism evidence="2 3">
    <name type="scientific">Flavobacterium microcysteis</name>
    <dbReference type="NCBI Taxonomy" id="2596891"/>
    <lineage>
        <taxon>Bacteria</taxon>
        <taxon>Pseudomonadati</taxon>
        <taxon>Bacteroidota</taxon>
        <taxon>Flavobacteriia</taxon>
        <taxon>Flavobacteriales</taxon>
        <taxon>Flavobacteriaceae</taxon>
        <taxon>Flavobacterium</taxon>
    </lineage>
</organism>
<dbReference type="RefSeq" id="WP_140001128.1">
    <property type="nucleotide sequence ID" value="NZ_VFJE01000055.1"/>
</dbReference>
<dbReference type="InterPro" id="IPR006626">
    <property type="entry name" value="PbH1"/>
</dbReference>
<dbReference type="Gene3D" id="2.160.20.10">
    <property type="entry name" value="Single-stranded right-handed beta-helix, Pectin lyase-like"/>
    <property type="match status" value="1"/>
</dbReference>
<dbReference type="SMART" id="SM00710">
    <property type="entry name" value="PbH1"/>
    <property type="match status" value="6"/>
</dbReference>
<dbReference type="InterPro" id="IPR011050">
    <property type="entry name" value="Pectin_lyase_fold/virulence"/>
</dbReference>
<comment type="caution">
    <text evidence="2">The sequence shown here is derived from an EMBL/GenBank/DDBJ whole genome shotgun (WGS) entry which is preliminary data.</text>
</comment>
<dbReference type="EMBL" id="VFJE01000055">
    <property type="protein sequence ID" value="TPD66967.1"/>
    <property type="molecule type" value="Genomic_DNA"/>
</dbReference>
<protein>
    <recommendedName>
        <fullName evidence="4">Right-handed parallel beta-helix repeat-containing protein</fullName>
    </recommendedName>
</protein>
<dbReference type="AlphaFoldDB" id="A0A501Q426"/>
<dbReference type="InterPro" id="IPR012334">
    <property type="entry name" value="Pectin_lyas_fold"/>
</dbReference>